<name>A0A109BAZ4_HYPSL</name>
<proteinExistence type="predicted"/>
<keyword evidence="2" id="KW-1185">Reference proteome</keyword>
<protein>
    <submittedName>
        <fullName evidence="1">Uncharacterized protein</fullName>
    </submittedName>
</protein>
<dbReference type="Proteomes" id="UP000059074">
    <property type="component" value="Unassembled WGS sequence"/>
</dbReference>
<evidence type="ECO:0000313" key="1">
    <source>
        <dbReference type="EMBL" id="KWT65456.1"/>
    </source>
</evidence>
<dbReference type="PATRIC" id="fig|121290.4.peg.180"/>
<dbReference type="AlphaFoldDB" id="A0A109BAZ4"/>
<dbReference type="EMBL" id="LMTR01000079">
    <property type="protein sequence ID" value="KWT65456.1"/>
    <property type="molecule type" value="Genomic_DNA"/>
</dbReference>
<dbReference type="STRING" id="121290.APY04_2808"/>
<sequence length="48" mass="5333">MREFFDAIEAHPLTDEQRLAVVMDEDATLVLQAPGPEKPASSSPRPRI</sequence>
<reference evidence="1 2" key="1">
    <citation type="submission" date="2015-10" db="EMBL/GenBank/DDBJ databases">
        <title>Transcriptomic analysis of a linuron degrading triple-species bacterial consortium.</title>
        <authorList>
            <person name="Albers P."/>
        </authorList>
    </citation>
    <scope>NUCLEOTIDE SEQUENCE [LARGE SCALE GENOMIC DNA]</scope>
    <source>
        <strain evidence="1 2">WDL6</strain>
    </source>
</reference>
<evidence type="ECO:0000313" key="2">
    <source>
        <dbReference type="Proteomes" id="UP000059074"/>
    </source>
</evidence>
<organism evidence="1 2">
    <name type="scientific">Hyphomicrobium sulfonivorans</name>
    <dbReference type="NCBI Taxonomy" id="121290"/>
    <lineage>
        <taxon>Bacteria</taxon>
        <taxon>Pseudomonadati</taxon>
        <taxon>Pseudomonadota</taxon>
        <taxon>Alphaproteobacteria</taxon>
        <taxon>Hyphomicrobiales</taxon>
        <taxon>Hyphomicrobiaceae</taxon>
        <taxon>Hyphomicrobium</taxon>
    </lineage>
</organism>
<accession>A0A109BAZ4</accession>
<gene>
    <name evidence="1" type="ORF">APY04_2808</name>
</gene>
<comment type="caution">
    <text evidence="1">The sequence shown here is derived from an EMBL/GenBank/DDBJ whole genome shotgun (WGS) entry which is preliminary data.</text>
</comment>